<dbReference type="Proteomes" id="UP000699975">
    <property type="component" value="Unassembled WGS sequence"/>
</dbReference>
<feature type="domain" description="Putative endonuclease Z1" evidence="1">
    <location>
        <begin position="358"/>
        <end position="574"/>
    </location>
</feature>
<protein>
    <recommendedName>
        <fullName evidence="1">Putative endonuclease Z1 domain-containing protein</fullName>
    </recommendedName>
</protein>
<name>A0ABS6SR07_9SPHN</name>
<dbReference type="InterPro" id="IPR018310">
    <property type="entry name" value="Put_endonuclease_Z1-dom"/>
</dbReference>
<dbReference type="EMBL" id="JAGSPB010000003">
    <property type="protein sequence ID" value="MBV7267453.1"/>
    <property type="molecule type" value="Genomic_DNA"/>
</dbReference>
<evidence type="ECO:0000313" key="3">
    <source>
        <dbReference type="Proteomes" id="UP000699975"/>
    </source>
</evidence>
<sequence>MEHDIVGINEIAEMAGVSRQAVVNWRSRAPDFPRPLKELASGPVFRRAQIRVWLRRNNRKLDDLQKGPQFYARLKSFRNDSDELAECIERVVDQLNSSMTSDSLPGMLLGKIQSGKTRAFVGVIAGAFDHDFDIALVLTKGTKTLSAQTVSRLNADFAEFIEEDELIVLDIMNQPGKLTRSELRRKIVIVAKKQVHNLARLIDFVKNQPGLQKRKVLIVDDEADLASIRFVKNKDDPDIAQGRIASQMDELRDLSDGIAFLQVTATPYSLYLQPANYEDPASQANYVFKPKRPAFTELLPIHGGYVGGDHYFGSFDDDDPSSHLIVEVAEHEQNALRKMDLRRISQDRVLDSDNTTGLRRAITTFVVAAGVRQWQQRENGDRQQKYSMLIHNDTQKAAHTWQNQVIDWICEEIIKAAETDPARLRPLFDEAYEDLESSVVANGGAMPPHDEAFDEFIDALQNDDIVVEKVNSDGEVSALLDEKAELKLRTPYNIFVGGNILDRGITIPNLIGFYYGRNPKTTQADTVLQHSRMYGNRHLDDVAVTRLYISRAVYDRLFAINEFENALRNAFESGAHDQGVVFIQTDKKGRIRPCAPNKVLLSDVVTVSPKTLLLPSDFQTRGGKRMAELQSKLDVLIPLAWRDTGEFVEVDRDTAYEIIATIQETMEFDSVKFEWDAMRSLIDYYTENGETILVHAETGRGLDRAKSGDKSGRSILGPVLRGKIFGERRTKPALVLLQQKGGRERGWTAHSFWWPLLAAPTDAEPCVFAAKAMA</sequence>
<comment type="caution">
    <text evidence="2">The sequence shown here is derived from an EMBL/GenBank/DDBJ whole genome shotgun (WGS) entry which is preliminary data.</text>
</comment>
<evidence type="ECO:0000259" key="1">
    <source>
        <dbReference type="Pfam" id="PF10593"/>
    </source>
</evidence>
<gene>
    <name evidence="2" type="ORF">KCG45_14795</name>
</gene>
<proteinExistence type="predicted"/>
<accession>A0ABS6SR07</accession>
<dbReference type="Pfam" id="PF10593">
    <property type="entry name" value="Z1"/>
    <property type="match status" value="1"/>
</dbReference>
<dbReference type="RefSeq" id="WP_218317985.1">
    <property type="nucleotide sequence ID" value="NZ_JAGSPB010000003.1"/>
</dbReference>
<organism evidence="2 3">
    <name type="scientific">Erythrobacter ani</name>
    <dbReference type="NCBI Taxonomy" id="2827235"/>
    <lineage>
        <taxon>Bacteria</taxon>
        <taxon>Pseudomonadati</taxon>
        <taxon>Pseudomonadota</taxon>
        <taxon>Alphaproteobacteria</taxon>
        <taxon>Sphingomonadales</taxon>
        <taxon>Erythrobacteraceae</taxon>
        <taxon>Erythrobacter/Porphyrobacter group</taxon>
        <taxon>Erythrobacter</taxon>
    </lineage>
</organism>
<evidence type="ECO:0000313" key="2">
    <source>
        <dbReference type="EMBL" id="MBV7267453.1"/>
    </source>
</evidence>
<reference evidence="2 3" key="1">
    <citation type="submission" date="2021-04" db="EMBL/GenBank/DDBJ databases">
        <authorList>
            <person name="Pira H."/>
            <person name="Risdian C."/>
            <person name="Wink J."/>
        </authorList>
    </citation>
    <scope>NUCLEOTIDE SEQUENCE [LARGE SCALE GENOMIC DNA]</scope>
    <source>
        <strain evidence="2 3">WH131</strain>
    </source>
</reference>
<keyword evidence="3" id="KW-1185">Reference proteome</keyword>